<evidence type="ECO:0000313" key="4">
    <source>
        <dbReference type="Proteomes" id="UP000055060"/>
    </source>
</evidence>
<evidence type="ECO:0000256" key="2">
    <source>
        <dbReference type="SAM" id="SignalP"/>
    </source>
</evidence>
<feature type="signal peptide" evidence="2">
    <location>
        <begin position="1"/>
        <end position="18"/>
    </location>
</feature>
<dbReference type="PANTHER" id="PTHR36842">
    <property type="entry name" value="PROTEIN TOLB HOMOLOG"/>
    <property type="match status" value="1"/>
</dbReference>
<dbReference type="EMBL" id="DF967972">
    <property type="protein sequence ID" value="GAP13877.1"/>
    <property type="molecule type" value="Genomic_DNA"/>
</dbReference>
<dbReference type="PROSITE" id="PS51257">
    <property type="entry name" value="PROKAR_LIPOPROTEIN"/>
    <property type="match status" value="1"/>
</dbReference>
<dbReference type="Proteomes" id="UP000055060">
    <property type="component" value="Unassembled WGS sequence"/>
</dbReference>
<dbReference type="OrthoDB" id="160691at2"/>
<sequence length="472" mass="50697">MKKSVLTTCLALFLLFTACTPNTPPTESEIVTSAMQTAIAGTSAARLNAIETPAPEPSMTATSVSMPEQGSGATLEPTLAPPDAALETDLKIAYTDDQANLWFWQSGAGSQQLTDSSDINDFALSPDGSQVFFSRANIFNEYSLWLINTDGSQEHQVMSADDFAALPRPDQAVGVAPSQLGWAPGSHTAVFTTHNTYDGPGMDMNNDLRLVNGTTGAVSTLLEPGQGGGMYFYSPDGSQIALVKPDQIDLINSDGSHRRPAALKYGNVLMYTESPFYAQPVWSADGSRLRVIILAEDRLGKPEEPSSVWEIQAASGTSTHVLDFHLNGFGPAAAISPDLQWLVYFQATDSGGQQDLHIASLDGATDEIYAHGSLNWVTWTTDSRRFVWTRYGEVGSARQTFLGESGQEPIQLGAPQAPTDLAWVDGDRFLFLENDGATPPGWKLYLGSVGTSNQWLADLAAGNGIPRFEFAK</sequence>
<feature type="compositionally biased region" description="Polar residues" evidence="1">
    <location>
        <begin position="59"/>
        <end position="72"/>
    </location>
</feature>
<name>A0A0S7BJB5_9CHLR</name>
<feature type="chain" id="PRO_5006632993" description="Periplasmic component of the Tol biopolymer transport system" evidence="2">
    <location>
        <begin position="19"/>
        <end position="472"/>
    </location>
</feature>
<evidence type="ECO:0008006" key="5">
    <source>
        <dbReference type="Google" id="ProtNLM"/>
    </source>
</evidence>
<gene>
    <name evidence="3" type="ORF">LARV_01636</name>
</gene>
<dbReference type="PANTHER" id="PTHR36842:SF1">
    <property type="entry name" value="PROTEIN TOLB"/>
    <property type="match status" value="1"/>
</dbReference>
<dbReference type="Gene3D" id="2.120.10.30">
    <property type="entry name" value="TolB, C-terminal domain"/>
    <property type="match status" value="2"/>
</dbReference>
<evidence type="ECO:0000313" key="3">
    <source>
        <dbReference type="EMBL" id="GAP13877.1"/>
    </source>
</evidence>
<dbReference type="RefSeq" id="WP_075073180.1">
    <property type="nucleotide sequence ID" value="NZ_DF967972.1"/>
</dbReference>
<protein>
    <recommendedName>
        <fullName evidence="5">Periplasmic component of the Tol biopolymer transport system</fullName>
    </recommendedName>
</protein>
<organism evidence="3">
    <name type="scientific">Longilinea arvoryzae</name>
    <dbReference type="NCBI Taxonomy" id="360412"/>
    <lineage>
        <taxon>Bacteria</taxon>
        <taxon>Bacillati</taxon>
        <taxon>Chloroflexota</taxon>
        <taxon>Anaerolineae</taxon>
        <taxon>Anaerolineales</taxon>
        <taxon>Anaerolineaceae</taxon>
        <taxon>Longilinea</taxon>
    </lineage>
</organism>
<keyword evidence="4" id="KW-1185">Reference proteome</keyword>
<accession>A0A0S7BJB5</accession>
<dbReference type="InterPro" id="IPR011042">
    <property type="entry name" value="6-blade_b-propeller_TolB-like"/>
</dbReference>
<feature type="region of interest" description="Disordered" evidence="1">
    <location>
        <begin position="53"/>
        <end position="79"/>
    </location>
</feature>
<dbReference type="SUPFAM" id="SSF82171">
    <property type="entry name" value="DPP6 N-terminal domain-like"/>
    <property type="match status" value="1"/>
</dbReference>
<proteinExistence type="predicted"/>
<dbReference type="AlphaFoldDB" id="A0A0S7BJB5"/>
<keyword evidence="2" id="KW-0732">Signal</keyword>
<evidence type="ECO:0000256" key="1">
    <source>
        <dbReference type="SAM" id="MobiDB-lite"/>
    </source>
</evidence>
<reference evidence="3" key="1">
    <citation type="submission" date="2015-07" db="EMBL/GenBank/DDBJ databases">
        <title>Draft Genome Sequences of Anaerolinea thermolimosa IMO-1, Bellilinea caldifistulae GOMI-1, Leptolinea tardivitalis YMTK-2, Levilinea saccharolytica KIBI-1,Longilinea arvoryzae KOME-1, Previously Described as Members of the Anaerolineaceae (Chloroflexi).</title>
        <authorList>
            <person name="Sekiguchi Y."/>
            <person name="Ohashi A."/>
            <person name="Matsuura N."/>
            <person name="Tourlousse M.D."/>
        </authorList>
    </citation>
    <scope>NUCLEOTIDE SEQUENCE [LARGE SCALE GENOMIC DNA]</scope>
    <source>
        <strain evidence="3">KOME-1</strain>
    </source>
</reference>